<evidence type="ECO:0000256" key="4">
    <source>
        <dbReference type="ARBA" id="ARBA00023002"/>
    </source>
</evidence>
<keyword evidence="4 10" id="KW-0560">Oxidoreductase</keyword>
<dbReference type="FunCoup" id="Q01V22">
    <property type="interactions" value="369"/>
</dbReference>
<dbReference type="STRING" id="234267.Acid_5546"/>
<evidence type="ECO:0000256" key="6">
    <source>
        <dbReference type="ARBA" id="ARBA00023098"/>
    </source>
</evidence>
<dbReference type="HOGENOM" id="CLU_010448_0_0_0"/>
<dbReference type="Gene3D" id="3.40.50.720">
    <property type="entry name" value="NAD(P)-binding Rossmann-like Domain"/>
    <property type="match status" value="1"/>
</dbReference>
<dbReference type="InterPro" id="IPR006176">
    <property type="entry name" value="3-OHacyl-CoA_DH_NAD-bd"/>
</dbReference>
<dbReference type="Pfam" id="PF00378">
    <property type="entry name" value="ECH_1"/>
    <property type="match status" value="1"/>
</dbReference>
<evidence type="ECO:0000256" key="7">
    <source>
        <dbReference type="ARBA" id="ARBA00049556"/>
    </source>
</evidence>
<dbReference type="UniPathway" id="UPA00659"/>
<evidence type="ECO:0000256" key="2">
    <source>
        <dbReference type="ARBA" id="ARBA00022832"/>
    </source>
</evidence>
<keyword evidence="5" id="KW-0520">NAD</keyword>
<dbReference type="InterPro" id="IPR008927">
    <property type="entry name" value="6-PGluconate_DH-like_C_sf"/>
</dbReference>
<dbReference type="CDD" id="cd06558">
    <property type="entry name" value="crotonase-like"/>
    <property type="match status" value="1"/>
</dbReference>
<gene>
    <name evidence="10" type="ordered locus">Acid_5546</name>
</gene>
<dbReference type="GO" id="GO:0003857">
    <property type="term" value="F:(3S)-3-hydroxyacyl-CoA dehydrogenase (NAD+) activity"/>
    <property type="evidence" value="ECO:0007669"/>
    <property type="project" value="UniProtKB-EC"/>
</dbReference>
<evidence type="ECO:0000313" key="10">
    <source>
        <dbReference type="EMBL" id="ABJ86493.1"/>
    </source>
</evidence>
<evidence type="ECO:0000256" key="1">
    <source>
        <dbReference type="ARBA" id="ARBA00005005"/>
    </source>
</evidence>
<dbReference type="KEGG" id="sus:Acid_5546"/>
<feature type="domain" description="3-hydroxyacyl-CoA dehydrogenase NAD binding" evidence="9">
    <location>
        <begin position="8"/>
        <end position="191"/>
    </location>
</feature>
<dbReference type="PANTHER" id="PTHR48075">
    <property type="entry name" value="3-HYDROXYACYL-COA DEHYDROGENASE FAMILY PROTEIN"/>
    <property type="match status" value="1"/>
</dbReference>
<dbReference type="Pfam" id="PF00725">
    <property type="entry name" value="3HCDH"/>
    <property type="match status" value="1"/>
</dbReference>
<dbReference type="eggNOG" id="COG1250">
    <property type="taxonomic scope" value="Bacteria"/>
</dbReference>
<comment type="pathway">
    <text evidence="1">Lipid metabolism; fatty acid beta-oxidation.</text>
</comment>
<sequence precursor="true">MMKPLRRVAVLGAGTMGARIAAHFANAGFPVDLLDLVLPDKPQRNALALAGIESAAKQRPVGFFTDAAKTLITPGNFEDDLGRVGRCEWIVEAVAENLEIKRALWQRVAALRAPGAILSTNTSGIPLAQISAGFDSEFRRHFLGTHFFNPPRYLHLAEVIPGAETNPEVLDWVSSFCDLHLGKGVVRCKDTPNFIANRIGCFFGAKIAQLTEEGDYTVEEVDALTGPLIGLPKSASFRLIDIIGLDVWVHVLRNLAEAVPNDPARELYTIPDVMQKMIDRGWLGEKRGQGFYKRVGKGAEKEIWAIDRKTLEYHLAHKPTLPAVEAVRGIEDLGARLRALVAGHDRAGEFLWKLFRDFFLYSARMVPEISDRIVEIDRAMRWGFAFKLGPFELWDSLGVPGTVARMRAEGCAIPENVERMLASGATSFYEFADRDGEPGVRYYDLNATAYRNLPKRPGVLVLNDIKRARGVVKSNPGASLVDLGDGVLCLEFHSKMNALGEDMVRMVSSALDEVDRAFQALVIANDGENFSVGANLMQVLLAAHEGEWDELDLAVRRFQSAGMAMKYASRPVVAAVFGMTLGGGCEVALHAGRVQAAAESYMGLVETGVGLIPAGGGCKEMLLRLGSAKRAFDLIGFGKVSESAPHARELGFLRDSDSVSMNRERLTADAKAAALSMVAGWAPGIPRQDIPVEGAAGYALLQMGVKIAAEGGYITEYDTVVGEKLAHILSGGRLTGPQKVSEQYLLDLEREAFLSLCGNVKTRERMQYMLKSGKPLRN</sequence>
<dbReference type="eggNOG" id="COG3033">
    <property type="taxonomic scope" value="Bacteria"/>
</dbReference>
<dbReference type="Gene3D" id="3.90.226.10">
    <property type="entry name" value="2-enoyl-CoA Hydratase, Chain A, domain 1"/>
    <property type="match status" value="1"/>
</dbReference>
<dbReference type="InterPro" id="IPR001753">
    <property type="entry name" value="Enoyl-CoA_hydra/iso"/>
</dbReference>
<evidence type="ECO:0000259" key="8">
    <source>
        <dbReference type="Pfam" id="PF00725"/>
    </source>
</evidence>
<dbReference type="AlphaFoldDB" id="Q01V22"/>
<evidence type="ECO:0000256" key="5">
    <source>
        <dbReference type="ARBA" id="ARBA00023027"/>
    </source>
</evidence>
<dbReference type="GO" id="GO:0006635">
    <property type="term" value="P:fatty acid beta-oxidation"/>
    <property type="evidence" value="ECO:0007669"/>
    <property type="project" value="UniProtKB-UniPathway"/>
</dbReference>
<dbReference type="SUPFAM" id="SSF48179">
    <property type="entry name" value="6-phosphogluconate dehydrogenase C-terminal domain-like"/>
    <property type="match status" value="2"/>
</dbReference>
<comment type="catalytic activity">
    <reaction evidence="7">
        <text>a (3S)-3-hydroxyacyl-CoA + NAD(+) = a 3-oxoacyl-CoA + NADH + H(+)</text>
        <dbReference type="Rhea" id="RHEA:22432"/>
        <dbReference type="ChEBI" id="CHEBI:15378"/>
        <dbReference type="ChEBI" id="CHEBI:57318"/>
        <dbReference type="ChEBI" id="CHEBI:57540"/>
        <dbReference type="ChEBI" id="CHEBI:57945"/>
        <dbReference type="ChEBI" id="CHEBI:90726"/>
        <dbReference type="EC" id="1.1.1.35"/>
    </reaction>
</comment>
<feature type="domain" description="3-hydroxyacyl-CoA dehydrogenase C-terminal" evidence="8">
    <location>
        <begin position="194"/>
        <end position="293"/>
    </location>
</feature>
<accession>Q01V22</accession>
<dbReference type="InterPro" id="IPR036291">
    <property type="entry name" value="NAD(P)-bd_dom_sf"/>
</dbReference>
<proteinExistence type="predicted"/>
<dbReference type="eggNOG" id="COG1024">
    <property type="taxonomic scope" value="Bacteria"/>
</dbReference>
<reference evidence="10" key="1">
    <citation type="submission" date="2006-10" db="EMBL/GenBank/DDBJ databases">
        <title>Complete sequence of Solibacter usitatus Ellin6076.</title>
        <authorList>
            <consortium name="US DOE Joint Genome Institute"/>
            <person name="Copeland A."/>
            <person name="Lucas S."/>
            <person name="Lapidus A."/>
            <person name="Barry K."/>
            <person name="Detter J.C."/>
            <person name="Glavina del Rio T."/>
            <person name="Hammon N."/>
            <person name="Israni S."/>
            <person name="Dalin E."/>
            <person name="Tice H."/>
            <person name="Pitluck S."/>
            <person name="Thompson L.S."/>
            <person name="Brettin T."/>
            <person name="Bruce D."/>
            <person name="Han C."/>
            <person name="Tapia R."/>
            <person name="Gilna P."/>
            <person name="Schmutz J."/>
            <person name="Larimer F."/>
            <person name="Land M."/>
            <person name="Hauser L."/>
            <person name="Kyrpides N."/>
            <person name="Mikhailova N."/>
            <person name="Janssen P.H."/>
            <person name="Kuske C.R."/>
            <person name="Richardson P."/>
        </authorList>
    </citation>
    <scope>NUCLEOTIDE SEQUENCE</scope>
    <source>
        <strain evidence="10">Ellin6076</strain>
    </source>
</reference>
<dbReference type="Pfam" id="PF02737">
    <property type="entry name" value="3HCDH_N"/>
    <property type="match status" value="1"/>
</dbReference>
<keyword evidence="6" id="KW-0443">Lipid metabolism</keyword>
<dbReference type="Gene3D" id="1.10.1040.50">
    <property type="match status" value="1"/>
</dbReference>
<evidence type="ECO:0000259" key="9">
    <source>
        <dbReference type="Pfam" id="PF02737"/>
    </source>
</evidence>
<dbReference type="SUPFAM" id="SSF51735">
    <property type="entry name" value="NAD(P)-binding Rossmann-fold domains"/>
    <property type="match status" value="1"/>
</dbReference>
<dbReference type="InParanoid" id="Q01V22"/>
<dbReference type="EMBL" id="CP000473">
    <property type="protein sequence ID" value="ABJ86493.1"/>
    <property type="molecule type" value="Genomic_DNA"/>
</dbReference>
<dbReference type="EC" id="1.1.1.35" evidence="10"/>
<evidence type="ECO:0000256" key="3">
    <source>
        <dbReference type="ARBA" id="ARBA00022963"/>
    </source>
</evidence>
<organism evidence="10">
    <name type="scientific">Solibacter usitatus (strain Ellin6076)</name>
    <dbReference type="NCBI Taxonomy" id="234267"/>
    <lineage>
        <taxon>Bacteria</taxon>
        <taxon>Pseudomonadati</taxon>
        <taxon>Acidobacteriota</taxon>
        <taxon>Terriglobia</taxon>
        <taxon>Bryobacterales</taxon>
        <taxon>Solibacteraceae</taxon>
        <taxon>Candidatus Solibacter</taxon>
    </lineage>
</organism>
<keyword evidence="2" id="KW-0276">Fatty acid metabolism</keyword>
<name>Q01V22_SOLUE</name>
<dbReference type="InterPro" id="IPR006108">
    <property type="entry name" value="3HC_DH_C"/>
</dbReference>
<dbReference type="PANTHER" id="PTHR48075:SF7">
    <property type="entry name" value="3-HYDROXYACYL-COA DEHYDROGENASE-RELATED"/>
    <property type="match status" value="1"/>
</dbReference>
<protein>
    <submittedName>
        <fullName evidence="10">3-hydroxyacyl-CoA dehydrogenase</fullName>
        <ecNumber evidence="10">1.1.1.35</ecNumber>
    </submittedName>
</protein>
<dbReference type="OrthoDB" id="9771883at2"/>
<dbReference type="InterPro" id="IPR029045">
    <property type="entry name" value="ClpP/crotonase-like_dom_sf"/>
</dbReference>
<dbReference type="SUPFAM" id="SSF52096">
    <property type="entry name" value="ClpP/crotonase"/>
    <property type="match status" value="1"/>
</dbReference>
<dbReference type="GO" id="GO:0070403">
    <property type="term" value="F:NAD+ binding"/>
    <property type="evidence" value="ECO:0007669"/>
    <property type="project" value="InterPro"/>
</dbReference>
<keyword evidence="3" id="KW-0442">Lipid degradation</keyword>